<name>A0A8J3ZZ71_9ACTN</name>
<evidence type="ECO:0000313" key="4">
    <source>
        <dbReference type="Proteomes" id="UP000635606"/>
    </source>
</evidence>
<keyword evidence="4" id="KW-1185">Reference proteome</keyword>
<dbReference type="Proteomes" id="UP000635606">
    <property type="component" value="Unassembled WGS sequence"/>
</dbReference>
<gene>
    <name evidence="3" type="ORF">Voc01_078010</name>
</gene>
<evidence type="ECO:0000256" key="2">
    <source>
        <dbReference type="ARBA" id="ARBA00022737"/>
    </source>
</evidence>
<protein>
    <submittedName>
        <fullName evidence="3">Uncharacterized protein</fullName>
    </submittedName>
</protein>
<proteinExistence type="predicted"/>
<dbReference type="AlphaFoldDB" id="A0A8J3ZZ71"/>
<keyword evidence="1" id="KW-0433">Leucine-rich repeat</keyword>
<reference evidence="3" key="1">
    <citation type="submission" date="2021-01" db="EMBL/GenBank/DDBJ databases">
        <title>Whole genome shotgun sequence of Virgisporangium ochraceum NBRC 16418.</title>
        <authorList>
            <person name="Komaki H."/>
            <person name="Tamura T."/>
        </authorList>
    </citation>
    <scope>NUCLEOTIDE SEQUENCE</scope>
    <source>
        <strain evidence="3">NBRC 16418</strain>
    </source>
</reference>
<dbReference type="InterPro" id="IPR032675">
    <property type="entry name" value="LRR_dom_sf"/>
</dbReference>
<dbReference type="PANTHER" id="PTHR46652">
    <property type="entry name" value="LEUCINE-RICH REPEAT AND IQ DOMAIN-CONTAINING PROTEIN 1-RELATED"/>
    <property type="match status" value="1"/>
</dbReference>
<dbReference type="EMBL" id="BOPH01000105">
    <property type="protein sequence ID" value="GIJ72884.1"/>
    <property type="molecule type" value="Genomic_DNA"/>
</dbReference>
<evidence type="ECO:0000256" key="1">
    <source>
        <dbReference type="ARBA" id="ARBA00022614"/>
    </source>
</evidence>
<sequence length="217" mass="23490">MTPIRDPALLTRLPTDEAEWPAVTQLSAMEVRDLAGLERCSALEVLALSGCGDLDVSHLAGLARLEALSISDSGLTSIAGLTGSTQLGSFDLSRNLVTDLRPLLEMPNLSIIDVTGNPITDDSFNQVLPKLQARGAFVQYSTRADWQLTIRLREAGLPFSVYRKQSKLRLFSPGLDHTTSPAFGHTVVTAAEIDRLLADDPAGIYALFAKGEDNWQI</sequence>
<organism evidence="3 4">
    <name type="scientific">Virgisporangium ochraceum</name>
    <dbReference type="NCBI Taxonomy" id="65505"/>
    <lineage>
        <taxon>Bacteria</taxon>
        <taxon>Bacillati</taxon>
        <taxon>Actinomycetota</taxon>
        <taxon>Actinomycetes</taxon>
        <taxon>Micromonosporales</taxon>
        <taxon>Micromonosporaceae</taxon>
        <taxon>Virgisporangium</taxon>
    </lineage>
</organism>
<dbReference type="SUPFAM" id="SSF52058">
    <property type="entry name" value="L domain-like"/>
    <property type="match status" value="1"/>
</dbReference>
<keyword evidence="2" id="KW-0677">Repeat</keyword>
<dbReference type="PANTHER" id="PTHR46652:SF8">
    <property type="entry name" value="LEUCINE RICH REPEAT CONTAINING 23"/>
    <property type="match status" value="1"/>
</dbReference>
<comment type="caution">
    <text evidence="3">The sequence shown here is derived from an EMBL/GenBank/DDBJ whole genome shotgun (WGS) entry which is preliminary data.</text>
</comment>
<evidence type="ECO:0000313" key="3">
    <source>
        <dbReference type="EMBL" id="GIJ72884.1"/>
    </source>
</evidence>
<dbReference type="RefSeq" id="WP_203932709.1">
    <property type="nucleotide sequence ID" value="NZ_BOPH01000105.1"/>
</dbReference>
<accession>A0A8J3ZZ71</accession>
<dbReference type="Gene3D" id="3.80.10.10">
    <property type="entry name" value="Ribonuclease Inhibitor"/>
    <property type="match status" value="1"/>
</dbReference>
<dbReference type="InterPro" id="IPR050836">
    <property type="entry name" value="SDS22/Internalin_LRR"/>
</dbReference>